<dbReference type="EMBL" id="VUNF01000043">
    <property type="protein sequence ID" value="MST78738.1"/>
    <property type="molecule type" value="Genomic_DNA"/>
</dbReference>
<name>A0A6I2U2D1_9BACT</name>
<dbReference type="PANTHER" id="PTHR45661">
    <property type="entry name" value="SURFACE ANTIGEN"/>
    <property type="match status" value="1"/>
</dbReference>
<protein>
    <submittedName>
        <fullName evidence="2">Leucine-rich repeat domain-containing protein</fullName>
    </submittedName>
</protein>
<dbReference type="Proteomes" id="UP000450161">
    <property type="component" value="Unassembled WGS sequence"/>
</dbReference>
<accession>A0A6I2U2D1</accession>
<organism evidence="2 3">
    <name type="scientific">Segatella copri</name>
    <dbReference type="NCBI Taxonomy" id="165179"/>
    <lineage>
        <taxon>Bacteria</taxon>
        <taxon>Pseudomonadati</taxon>
        <taxon>Bacteroidota</taxon>
        <taxon>Bacteroidia</taxon>
        <taxon>Bacteroidales</taxon>
        <taxon>Prevotellaceae</taxon>
        <taxon>Segatella</taxon>
    </lineage>
</organism>
<sequence length="888" mass="97527">MNKAGLIFMALVALGTANADAKKFYHYSPTLAFLCDDETMTAEVSGTYYTESKGTLIIPETIETKDGNTYTVTAIGNNFIYRDECYYSDGLEEVVLPKTIKSIGINAFRNSKLQRINLPEGLESIGDNAFRESKLQRINLPEGLVSIGDWAFYSCKYLELSEFPSTLKHIGRCAFRGCYSISVSSFPDGIETLGAGIFSFITSKNSPLKKFTLPDHLKEVPDSLFLYCSNLEEVHLPANLEKIGSGCFCSTKLKEIVLPETLKEIGERAFYSNTLLTHVTLPKGVTSIPAYAFYNCPFTSLDLLHEGIKEIGDNAFKSCPIEEAIIPDGVVKLGCNAFGENAHLKTISFPKSLTEFGGNPMEHCDSLKNILIAERHPTLQLTPDSMLVCKNSDGLSLLYVHTSTIVDSTFTLPIGTTEIADYAIGRYRVINRLDFPEGLRRIGEGNFRYSALKQAILPSTVEELGSYTFNNSKQLEKVVLPPHLKVIPFNAFYSCENLSEINWPDDLEEIEGWAFCRTNLPSEIVLPSGVHTIAPIAFARNKRAFEKFVLPDGIEVINDETFSDSKLPNGIDIPGSVKIIGSNAFSKCGMKDIVIPEGVEYIGGGAFIGNNLTNLHLPSTLKYLDSQALAYTNIAQVTLPEHLETFGAEVFCGCSNLKELVFPDKVDISPFALSGLDGLEHVVLPDSMPELSTGLFCDCPNLTSVKLPSNLRLIECNSFENCSALEELSFPATLECIGNQAFSGSSLKRVDLSQTALNLIIWEAFANNPHLEEVHLPATCNFVGAKAFAGCDNIRVVEVLATEPPTAEAEAFQSPVTEQAILIVPEGSEAAYRNAEVWKEFKHIATPTGMNSIIVDTKDGVRIYDLRGMEKKAEKGIYIKGGKVRVNK</sequence>
<keyword evidence="1" id="KW-0732">Signal</keyword>
<feature type="signal peptide" evidence="1">
    <location>
        <begin position="1"/>
        <end position="19"/>
    </location>
</feature>
<dbReference type="Pfam" id="PF13306">
    <property type="entry name" value="LRR_5"/>
    <property type="match status" value="4"/>
</dbReference>
<comment type="caution">
    <text evidence="2">The sequence shown here is derived from an EMBL/GenBank/DDBJ whole genome shotgun (WGS) entry which is preliminary data.</text>
</comment>
<feature type="chain" id="PRO_5026126783" evidence="1">
    <location>
        <begin position="20"/>
        <end position="888"/>
    </location>
</feature>
<reference evidence="2 3" key="1">
    <citation type="submission" date="2019-08" db="EMBL/GenBank/DDBJ databases">
        <title>In-depth cultivation of the pig gut microbiome towards novel bacterial diversity and tailored functional studies.</title>
        <authorList>
            <person name="Wylensek D."/>
            <person name="Hitch T.C.A."/>
            <person name="Clavel T."/>
        </authorList>
    </citation>
    <scope>NUCLEOTIDE SEQUENCE [LARGE SCALE GENOMIC DNA]</scope>
    <source>
        <strain evidence="2 3">LKV-178-WT-2C</strain>
    </source>
</reference>
<dbReference type="Gene3D" id="3.80.10.10">
    <property type="entry name" value="Ribonuclease Inhibitor"/>
    <property type="match status" value="4"/>
</dbReference>
<gene>
    <name evidence="2" type="ORF">FYJ72_14020</name>
</gene>
<evidence type="ECO:0000313" key="3">
    <source>
        <dbReference type="Proteomes" id="UP000450161"/>
    </source>
</evidence>
<evidence type="ECO:0000256" key="1">
    <source>
        <dbReference type="SAM" id="SignalP"/>
    </source>
</evidence>
<proteinExistence type="predicted"/>
<dbReference type="InterPro" id="IPR026906">
    <property type="entry name" value="LRR_5"/>
</dbReference>
<evidence type="ECO:0000313" key="2">
    <source>
        <dbReference type="EMBL" id="MST78738.1"/>
    </source>
</evidence>
<dbReference type="InterPro" id="IPR032675">
    <property type="entry name" value="LRR_dom_sf"/>
</dbReference>
<dbReference type="InterPro" id="IPR053139">
    <property type="entry name" value="Surface_bspA-like"/>
</dbReference>
<dbReference type="SUPFAM" id="SSF52058">
    <property type="entry name" value="L domain-like"/>
    <property type="match status" value="4"/>
</dbReference>
<dbReference type="PANTHER" id="PTHR45661:SF3">
    <property type="entry name" value="IG-LIKE DOMAIN-CONTAINING PROTEIN"/>
    <property type="match status" value="1"/>
</dbReference>
<dbReference type="RefSeq" id="WP_154483168.1">
    <property type="nucleotide sequence ID" value="NZ_JBQHQK010000003.1"/>
</dbReference>
<dbReference type="AlphaFoldDB" id="A0A6I2U2D1"/>